<dbReference type="NCBIfam" id="TIGR01614">
    <property type="entry name" value="PME_inhib"/>
    <property type="match status" value="2"/>
</dbReference>
<evidence type="ECO:0000256" key="2">
    <source>
        <dbReference type="ARBA" id="ARBA00023157"/>
    </source>
</evidence>
<dbReference type="EMBL" id="JAFEMO010000001">
    <property type="protein sequence ID" value="KAH7578582.1"/>
    <property type="molecule type" value="Genomic_DNA"/>
</dbReference>
<feature type="chain" id="PRO_5046619377" description="Pectinesterase inhibitor domain-containing protein" evidence="4">
    <location>
        <begin position="24"/>
        <end position="301"/>
    </location>
</feature>
<keyword evidence="2" id="KW-1015">Disulfide bond</keyword>
<dbReference type="PANTHER" id="PTHR35357:SF17">
    <property type="entry name" value="PECTINESTERASE INHIBITOR 12"/>
    <property type="match status" value="1"/>
</dbReference>
<dbReference type="Proteomes" id="UP000827721">
    <property type="component" value="Unassembled WGS sequence"/>
</dbReference>
<name>A0ABQ8IPF8_9ROSI</name>
<feature type="domain" description="Pectinesterase inhibitor" evidence="5">
    <location>
        <begin position="21"/>
        <end position="148"/>
    </location>
</feature>
<proteinExistence type="inferred from homology"/>
<organism evidence="6 7">
    <name type="scientific">Xanthoceras sorbifolium</name>
    <dbReference type="NCBI Taxonomy" id="99658"/>
    <lineage>
        <taxon>Eukaryota</taxon>
        <taxon>Viridiplantae</taxon>
        <taxon>Streptophyta</taxon>
        <taxon>Embryophyta</taxon>
        <taxon>Tracheophyta</taxon>
        <taxon>Spermatophyta</taxon>
        <taxon>Magnoliopsida</taxon>
        <taxon>eudicotyledons</taxon>
        <taxon>Gunneridae</taxon>
        <taxon>Pentapetalae</taxon>
        <taxon>rosids</taxon>
        <taxon>malvids</taxon>
        <taxon>Sapindales</taxon>
        <taxon>Sapindaceae</taxon>
        <taxon>Xanthoceroideae</taxon>
        <taxon>Xanthoceras</taxon>
    </lineage>
</organism>
<dbReference type="Gene3D" id="1.20.140.40">
    <property type="entry name" value="Invertase/pectin methylesterase inhibitor family protein"/>
    <property type="match status" value="2"/>
</dbReference>
<evidence type="ECO:0000256" key="3">
    <source>
        <dbReference type="ARBA" id="ARBA00038471"/>
    </source>
</evidence>
<protein>
    <recommendedName>
        <fullName evidence="5">Pectinesterase inhibitor domain-containing protein</fullName>
    </recommendedName>
</protein>
<dbReference type="PANTHER" id="PTHR35357">
    <property type="entry name" value="OS02G0537100 PROTEIN"/>
    <property type="match status" value="1"/>
</dbReference>
<evidence type="ECO:0000313" key="6">
    <source>
        <dbReference type="EMBL" id="KAH7578582.1"/>
    </source>
</evidence>
<dbReference type="Pfam" id="PF04043">
    <property type="entry name" value="PMEI"/>
    <property type="match status" value="2"/>
</dbReference>
<reference evidence="6 7" key="1">
    <citation type="submission" date="2021-02" db="EMBL/GenBank/DDBJ databases">
        <title>Plant Genome Project.</title>
        <authorList>
            <person name="Zhang R.-G."/>
        </authorList>
    </citation>
    <scope>NUCLEOTIDE SEQUENCE [LARGE SCALE GENOMIC DNA]</scope>
    <source>
        <tissue evidence="6">Leaves</tissue>
    </source>
</reference>
<evidence type="ECO:0000256" key="4">
    <source>
        <dbReference type="SAM" id="SignalP"/>
    </source>
</evidence>
<dbReference type="SMART" id="SM00856">
    <property type="entry name" value="PMEI"/>
    <property type="match status" value="2"/>
</dbReference>
<gene>
    <name evidence="6" type="ORF">JRO89_XS01G0401500</name>
</gene>
<sequence length="301" mass="32945">MKRSFFINVFLVFSLLCVCFVSPNLIEDSCLKAAKSDPNLRYDFCIACLEANPKSQNASLEDLVVFSIELTISNATDITSYITELLREKRFDQRTKNGLQDCYEIYSDANSTLQDAINDFGSNDYEKASLEVSSAMDAPTTCEDGFKEKKKGEMSTAFSYNVCLTSLKAVPASHVTNLQGLALIAMELALQNATASISTIKKLLSSGSFDPFASSCLMDCLEQYSGGVVTLVGATGAFLTGKYDEANLWVSSSMDAATACEHGFKKMEGEVSPLEKENYYLFQLCDIAICIINLLSLSVYS</sequence>
<keyword evidence="7" id="KW-1185">Reference proteome</keyword>
<dbReference type="InterPro" id="IPR034088">
    <property type="entry name" value="Pla_a_1-like"/>
</dbReference>
<evidence type="ECO:0000256" key="1">
    <source>
        <dbReference type="ARBA" id="ARBA00022729"/>
    </source>
</evidence>
<dbReference type="SUPFAM" id="SSF101148">
    <property type="entry name" value="Plant invertase/pectin methylesterase inhibitor"/>
    <property type="match status" value="2"/>
</dbReference>
<keyword evidence="1 4" id="KW-0732">Signal</keyword>
<accession>A0ABQ8IPF8</accession>
<dbReference type="CDD" id="cd15795">
    <property type="entry name" value="PMEI-Pla_a_1_like"/>
    <property type="match status" value="2"/>
</dbReference>
<comment type="caution">
    <text evidence="6">The sequence shown here is derived from an EMBL/GenBank/DDBJ whole genome shotgun (WGS) entry which is preliminary data.</text>
</comment>
<dbReference type="InterPro" id="IPR035513">
    <property type="entry name" value="Invertase/methylesterase_inhib"/>
</dbReference>
<comment type="similarity">
    <text evidence="3">Belongs to the PMEI family.</text>
</comment>
<feature type="signal peptide" evidence="4">
    <location>
        <begin position="1"/>
        <end position="23"/>
    </location>
</feature>
<dbReference type="InterPro" id="IPR006501">
    <property type="entry name" value="Pectinesterase_inhib_dom"/>
</dbReference>
<feature type="domain" description="Pectinesterase inhibitor" evidence="5">
    <location>
        <begin position="149"/>
        <end position="291"/>
    </location>
</feature>
<evidence type="ECO:0000313" key="7">
    <source>
        <dbReference type="Proteomes" id="UP000827721"/>
    </source>
</evidence>
<evidence type="ECO:0000259" key="5">
    <source>
        <dbReference type="SMART" id="SM00856"/>
    </source>
</evidence>